<sequence length="990" mass="110794">MYLRALLYRSRLVLRVLGTVTTLFFALSLPALAKDAVPLSIMPDDAGLPLGAHVVYQIDQDRNLAADEVRKLDQGWNSLATDNLNLGFTSDVVWLRFKLENDFTLLRSIYLDINYPLLDDIQFTLFEARTGEPVQFIQAGDDLPFAQRPIHFPNFVFPLALEPLTDYVAVMRIETTSAMQAPLTLWHPDALATEKYAEGELFGAIIGMIAIMALYNLFLWLSIRESAYFYYSLCLVGYSGVEASLTGVSYRHAWPNSPQWAQISVVVSAGIALFALAMFTHRFLKLGERSPGLGKVFYTHALLCLIVAALAFLVPYQIAIQLALVMVAVVALSTYAAGIYFWAWRRVTDARYLVIAFTLFTVFAVYLILSKFTLVPRTWLAEHAIHFGAISVVALLSFALADRINREKLAREQAQKNAIANLERYRIIHDESMEGRFQIDSKGRFTSANPALARIFGASSPDALIVHHPDSRALMPARREKLHESMDLLTRFGKLDGFEAECRRMDGSLFWVAVYGRVVHDPDTREPILEGSLVDITDRKAGEQKLNYLASHDTLTGLLNRLKFDKRLQTAILSASRLNDSHALLLMDLDQFKIVNDTCGHSAGDQLLKQIAMLFQRHIRSSDSLARLGGDEFAILLHDVPLPEAAETAQRLRQDVADYRFNWEDKIFNVGISIGVVPVIKDAGTVGELLSLADTACYAAKDAGRNRVFVHDEESGEIVRRQNEMELVAVIREAISNDDLILYHQKIATVKGGAVKGERYELLVRMRRNGEILLPGAFLPAAERYNMIIELDRWVIDTYFRWLSENPDKLEGLAQANINLSGQSVGTTELTSFILSAFKRYNIPADKICFEITESAAVASINETQSLIATLRELGCRFALDDFGSGFASYGYLKSLPVTCLKIDGCFIRDLLTDPVDQEMVSSMTRVAHAMGLEVVAEYVETAGIMERLGELKVDYAQGWHIHKPELLVDRKLAISSSSITPWRSSSGFR</sequence>
<feature type="transmembrane region" description="Helical" evidence="1">
    <location>
        <begin position="260"/>
        <end position="284"/>
    </location>
</feature>
<accession>A0ABP7NXN9</accession>
<dbReference type="Proteomes" id="UP001501337">
    <property type="component" value="Unassembled WGS sequence"/>
</dbReference>
<dbReference type="InterPro" id="IPR001633">
    <property type="entry name" value="EAL_dom"/>
</dbReference>
<organism evidence="6 7">
    <name type="scientific">Allohahella marinimesophila</name>
    <dbReference type="NCBI Taxonomy" id="1054972"/>
    <lineage>
        <taxon>Bacteria</taxon>
        <taxon>Pseudomonadati</taxon>
        <taxon>Pseudomonadota</taxon>
        <taxon>Gammaproteobacteria</taxon>
        <taxon>Oceanospirillales</taxon>
        <taxon>Hahellaceae</taxon>
        <taxon>Allohahella</taxon>
    </lineage>
</organism>
<feature type="transmembrane region" description="Helical" evidence="1">
    <location>
        <begin position="350"/>
        <end position="369"/>
    </location>
</feature>
<evidence type="ECO:0000256" key="1">
    <source>
        <dbReference type="SAM" id="Phobius"/>
    </source>
</evidence>
<dbReference type="InterPro" id="IPR043128">
    <property type="entry name" value="Rev_trsase/Diguanyl_cyclase"/>
</dbReference>
<evidence type="ECO:0000259" key="5">
    <source>
        <dbReference type="PROSITE" id="PS50887"/>
    </source>
</evidence>
<keyword evidence="1" id="KW-0472">Membrane</keyword>
<dbReference type="InterPro" id="IPR011622">
    <property type="entry name" value="7TMR_DISM_rcpt_extracell_dom2"/>
</dbReference>
<keyword evidence="1" id="KW-0812">Transmembrane</keyword>
<dbReference type="InterPro" id="IPR029787">
    <property type="entry name" value="Nucleotide_cyclase"/>
</dbReference>
<evidence type="ECO:0000313" key="7">
    <source>
        <dbReference type="Proteomes" id="UP001501337"/>
    </source>
</evidence>
<dbReference type="PROSITE" id="PS50112">
    <property type="entry name" value="PAS"/>
    <property type="match status" value="1"/>
</dbReference>
<dbReference type="InterPro" id="IPR000014">
    <property type="entry name" value="PAS"/>
</dbReference>
<dbReference type="InterPro" id="IPR035919">
    <property type="entry name" value="EAL_sf"/>
</dbReference>
<dbReference type="SUPFAM" id="SSF141868">
    <property type="entry name" value="EAL domain-like"/>
    <property type="match status" value="1"/>
</dbReference>
<gene>
    <name evidence="6" type="ORF">GCM10022278_12430</name>
</gene>
<dbReference type="CDD" id="cd01948">
    <property type="entry name" value="EAL"/>
    <property type="match status" value="1"/>
</dbReference>
<feature type="transmembrane region" description="Helical" evidence="1">
    <location>
        <begin position="12"/>
        <end position="33"/>
    </location>
</feature>
<dbReference type="Gene3D" id="2.60.40.2380">
    <property type="match status" value="1"/>
</dbReference>
<feature type="transmembrane region" description="Helical" evidence="1">
    <location>
        <begin position="322"/>
        <end position="343"/>
    </location>
</feature>
<dbReference type="NCBIfam" id="TIGR00254">
    <property type="entry name" value="GGDEF"/>
    <property type="match status" value="1"/>
</dbReference>
<dbReference type="PANTHER" id="PTHR44757:SF4">
    <property type="entry name" value="DIGUANYLATE CYCLASE DGCE-RELATED"/>
    <property type="match status" value="1"/>
</dbReference>
<reference evidence="7" key="1">
    <citation type="journal article" date="2019" name="Int. J. Syst. Evol. Microbiol.">
        <title>The Global Catalogue of Microorganisms (GCM) 10K type strain sequencing project: providing services to taxonomists for standard genome sequencing and annotation.</title>
        <authorList>
            <consortium name="The Broad Institute Genomics Platform"/>
            <consortium name="The Broad Institute Genome Sequencing Center for Infectious Disease"/>
            <person name="Wu L."/>
            <person name="Ma J."/>
        </authorList>
    </citation>
    <scope>NUCLEOTIDE SEQUENCE [LARGE SCALE GENOMIC DNA]</scope>
    <source>
        <strain evidence="7">JCM 17555</strain>
    </source>
</reference>
<feature type="transmembrane region" description="Helical" evidence="1">
    <location>
        <begin position="296"/>
        <end position="316"/>
    </location>
</feature>
<dbReference type="Pfam" id="PF00563">
    <property type="entry name" value="EAL"/>
    <property type="match status" value="1"/>
</dbReference>
<evidence type="ECO:0000259" key="4">
    <source>
        <dbReference type="PROSITE" id="PS50883"/>
    </source>
</evidence>
<dbReference type="InterPro" id="IPR011623">
    <property type="entry name" value="7TMR_DISM_rcpt_extracell_dom1"/>
</dbReference>
<dbReference type="NCBIfam" id="TIGR00229">
    <property type="entry name" value="sensory_box"/>
    <property type="match status" value="1"/>
</dbReference>
<dbReference type="Gene3D" id="3.20.20.450">
    <property type="entry name" value="EAL domain"/>
    <property type="match status" value="1"/>
</dbReference>
<dbReference type="SUPFAM" id="SSF55073">
    <property type="entry name" value="Nucleotide cyclase"/>
    <property type="match status" value="1"/>
</dbReference>
<dbReference type="SUPFAM" id="SSF55785">
    <property type="entry name" value="PYP-like sensor domain (PAS domain)"/>
    <property type="match status" value="1"/>
</dbReference>
<dbReference type="InterPro" id="IPR000700">
    <property type="entry name" value="PAS-assoc_C"/>
</dbReference>
<proteinExistence type="predicted"/>
<feature type="domain" description="EAL" evidence="4">
    <location>
        <begin position="724"/>
        <end position="979"/>
    </location>
</feature>
<evidence type="ECO:0000259" key="2">
    <source>
        <dbReference type="PROSITE" id="PS50112"/>
    </source>
</evidence>
<evidence type="ECO:0000313" key="6">
    <source>
        <dbReference type="EMBL" id="GAA3955358.1"/>
    </source>
</evidence>
<evidence type="ECO:0008006" key="8">
    <source>
        <dbReference type="Google" id="ProtNLM"/>
    </source>
</evidence>
<dbReference type="PROSITE" id="PS50887">
    <property type="entry name" value="GGDEF"/>
    <property type="match status" value="1"/>
</dbReference>
<evidence type="ECO:0000259" key="3">
    <source>
        <dbReference type="PROSITE" id="PS50113"/>
    </source>
</evidence>
<comment type="caution">
    <text evidence="6">The sequence shown here is derived from an EMBL/GenBank/DDBJ whole genome shotgun (WGS) entry which is preliminary data.</text>
</comment>
<dbReference type="RefSeq" id="WP_344804396.1">
    <property type="nucleotide sequence ID" value="NZ_BAABBO010000007.1"/>
</dbReference>
<dbReference type="CDD" id="cd00130">
    <property type="entry name" value="PAS"/>
    <property type="match status" value="1"/>
</dbReference>
<dbReference type="CDD" id="cd01949">
    <property type="entry name" value="GGDEF"/>
    <property type="match status" value="1"/>
</dbReference>
<dbReference type="Gene3D" id="3.30.450.20">
    <property type="entry name" value="PAS domain"/>
    <property type="match status" value="1"/>
</dbReference>
<feature type="domain" description="PAC" evidence="3">
    <location>
        <begin position="496"/>
        <end position="548"/>
    </location>
</feature>
<feature type="transmembrane region" description="Helical" evidence="1">
    <location>
        <begin position="201"/>
        <end position="221"/>
    </location>
</feature>
<dbReference type="EMBL" id="BAABBO010000007">
    <property type="protein sequence ID" value="GAA3955358.1"/>
    <property type="molecule type" value="Genomic_DNA"/>
</dbReference>
<keyword evidence="7" id="KW-1185">Reference proteome</keyword>
<dbReference type="Gene3D" id="3.30.70.270">
    <property type="match status" value="1"/>
</dbReference>
<dbReference type="PANTHER" id="PTHR44757">
    <property type="entry name" value="DIGUANYLATE CYCLASE DGCP"/>
    <property type="match status" value="1"/>
</dbReference>
<feature type="domain" description="GGDEF" evidence="5">
    <location>
        <begin position="580"/>
        <end position="713"/>
    </location>
</feature>
<dbReference type="Pfam" id="PF13426">
    <property type="entry name" value="PAS_9"/>
    <property type="match status" value="1"/>
</dbReference>
<name>A0ABP7NXN9_9GAMM</name>
<dbReference type="PROSITE" id="PS50113">
    <property type="entry name" value="PAC"/>
    <property type="match status" value="1"/>
</dbReference>
<dbReference type="SMART" id="SM00267">
    <property type="entry name" value="GGDEF"/>
    <property type="match status" value="1"/>
</dbReference>
<feature type="transmembrane region" description="Helical" evidence="1">
    <location>
        <begin position="228"/>
        <end position="248"/>
    </location>
</feature>
<dbReference type="InterPro" id="IPR052155">
    <property type="entry name" value="Biofilm_reg_signaling"/>
</dbReference>
<feature type="domain" description="PAS" evidence="2">
    <location>
        <begin position="421"/>
        <end position="464"/>
    </location>
</feature>
<dbReference type="SMART" id="SM00091">
    <property type="entry name" value="PAS"/>
    <property type="match status" value="1"/>
</dbReference>
<dbReference type="Pfam" id="PF07695">
    <property type="entry name" value="7TMR-DISM_7TM"/>
    <property type="match status" value="1"/>
</dbReference>
<dbReference type="Pfam" id="PF07696">
    <property type="entry name" value="7TMR-DISMED2"/>
    <property type="match status" value="1"/>
</dbReference>
<dbReference type="SMART" id="SM00052">
    <property type="entry name" value="EAL"/>
    <property type="match status" value="1"/>
</dbReference>
<protein>
    <recommendedName>
        <fullName evidence="8">PAS domain S-box-containing protein/diguanylate cyclase (GGDEF)-like protein</fullName>
    </recommendedName>
</protein>
<dbReference type="InterPro" id="IPR035965">
    <property type="entry name" value="PAS-like_dom_sf"/>
</dbReference>
<keyword evidence="1" id="KW-1133">Transmembrane helix</keyword>
<dbReference type="InterPro" id="IPR000160">
    <property type="entry name" value="GGDEF_dom"/>
</dbReference>
<dbReference type="Pfam" id="PF00990">
    <property type="entry name" value="GGDEF"/>
    <property type="match status" value="1"/>
</dbReference>
<dbReference type="PROSITE" id="PS50883">
    <property type="entry name" value="EAL"/>
    <property type="match status" value="1"/>
</dbReference>
<feature type="transmembrane region" description="Helical" evidence="1">
    <location>
        <begin position="384"/>
        <end position="401"/>
    </location>
</feature>